<dbReference type="InterPro" id="IPR050807">
    <property type="entry name" value="TransReg_Diox_bact_type"/>
</dbReference>
<dbReference type="PANTHER" id="PTHR46797">
    <property type="entry name" value="HTH-TYPE TRANSCRIPTIONAL REGULATOR"/>
    <property type="match status" value="1"/>
</dbReference>
<reference evidence="3" key="1">
    <citation type="submission" date="2020-08" db="EMBL/GenBank/DDBJ databases">
        <title>Genome public.</title>
        <authorList>
            <person name="Liu C."/>
            <person name="Sun Q."/>
        </authorList>
    </citation>
    <scope>NUCLEOTIDE SEQUENCE</scope>
    <source>
        <strain evidence="3">NSJ-32</strain>
    </source>
</reference>
<keyword evidence="4" id="KW-1185">Reference proteome</keyword>
<feature type="domain" description="HTH cro/C1-type" evidence="2">
    <location>
        <begin position="12"/>
        <end position="66"/>
    </location>
</feature>
<dbReference type="InterPro" id="IPR001387">
    <property type="entry name" value="Cro/C1-type_HTH"/>
</dbReference>
<dbReference type="SUPFAM" id="SSF47413">
    <property type="entry name" value="lambda repressor-like DNA-binding domains"/>
    <property type="match status" value="1"/>
</dbReference>
<evidence type="ECO:0000256" key="1">
    <source>
        <dbReference type="ARBA" id="ARBA00023125"/>
    </source>
</evidence>
<comment type="caution">
    <text evidence="3">The sequence shown here is derived from an EMBL/GenBank/DDBJ whole genome shotgun (WGS) entry which is preliminary data.</text>
</comment>
<sequence>MPENCAVLIDQIIELRKESGMTQKELAKAANLAQPAIARMESKNATPQLDTLLKILAALGQKLEVVPIEK</sequence>
<dbReference type="Gene3D" id="1.10.260.40">
    <property type="entry name" value="lambda repressor-like DNA-binding domains"/>
    <property type="match status" value="1"/>
</dbReference>
<dbReference type="CDD" id="cd00093">
    <property type="entry name" value="HTH_XRE"/>
    <property type="match status" value="1"/>
</dbReference>
<dbReference type="AlphaFoldDB" id="A0A926I1N2"/>
<evidence type="ECO:0000313" key="3">
    <source>
        <dbReference type="EMBL" id="MBC8543470.1"/>
    </source>
</evidence>
<dbReference type="GO" id="GO:0003700">
    <property type="term" value="F:DNA-binding transcription factor activity"/>
    <property type="evidence" value="ECO:0007669"/>
    <property type="project" value="TreeGrafter"/>
</dbReference>
<evidence type="ECO:0000259" key="2">
    <source>
        <dbReference type="PROSITE" id="PS50943"/>
    </source>
</evidence>
<gene>
    <name evidence="3" type="ORF">H8730_07925</name>
</gene>
<dbReference type="InterPro" id="IPR010982">
    <property type="entry name" value="Lambda_DNA-bd_dom_sf"/>
</dbReference>
<dbReference type="PROSITE" id="PS50943">
    <property type="entry name" value="HTH_CROC1"/>
    <property type="match status" value="1"/>
</dbReference>
<organism evidence="3 4">
    <name type="scientific">Bianquea renquensis</name>
    <dbReference type="NCBI Taxonomy" id="2763661"/>
    <lineage>
        <taxon>Bacteria</taxon>
        <taxon>Bacillati</taxon>
        <taxon>Bacillota</taxon>
        <taxon>Clostridia</taxon>
        <taxon>Eubacteriales</taxon>
        <taxon>Bianqueaceae</taxon>
        <taxon>Bianquea</taxon>
    </lineage>
</organism>
<proteinExistence type="predicted"/>
<dbReference type="Pfam" id="PF01381">
    <property type="entry name" value="HTH_3"/>
    <property type="match status" value="1"/>
</dbReference>
<dbReference type="GO" id="GO:0003677">
    <property type="term" value="F:DNA binding"/>
    <property type="evidence" value="ECO:0007669"/>
    <property type="project" value="UniProtKB-KW"/>
</dbReference>
<dbReference type="RefSeq" id="WP_177716073.1">
    <property type="nucleotide sequence ID" value="NZ_JACRSQ010000009.1"/>
</dbReference>
<dbReference type="Proteomes" id="UP000657006">
    <property type="component" value="Unassembled WGS sequence"/>
</dbReference>
<dbReference type="EMBL" id="JACRSQ010000009">
    <property type="protein sequence ID" value="MBC8543470.1"/>
    <property type="molecule type" value="Genomic_DNA"/>
</dbReference>
<dbReference type="PANTHER" id="PTHR46797:SF1">
    <property type="entry name" value="METHYLPHOSPHONATE SYNTHASE"/>
    <property type="match status" value="1"/>
</dbReference>
<protein>
    <submittedName>
        <fullName evidence="3">Helix-turn-helix transcriptional regulator</fullName>
    </submittedName>
</protein>
<keyword evidence="1" id="KW-0238">DNA-binding</keyword>
<dbReference type="SMART" id="SM00530">
    <property type="entry name" value="HTH_XRE"/>
    <property type="match status" value="1"/>
</dbReference>
<evidence type="ECO:0000313" key="4">
    <source>
        <dbReference type="Proteomes" id="UP000657006"/>
    </source>
</evidence>
<accession>A0A926I1N2</accession>
<name>A0A926I1N2_9FIRM</name>
<dbReference type="GO" id="GO:0005829">
    <property type="term" value="C:cytosol"/>
    <property type="evidence" value="ECO:0007669"/>
    <property type="project" value="TreeGrafter"/>
</dbReference>